<evidence type="ECO:0000256" key="1">
    <source>
        <dbReference type="ARBA" id="ARBA00004120"/>
    </source>
</evidence>
<keyword evidence="8" id="KW-0970">Cilium biogenesis/degradation</keyword>
<comment type="function">
    <text evidence="14">Potential effector of the planar cell polarity signaling pathway. Plays a role in targeted membrane trafficking most probably at the level of vesicle fusion with membranes. Involved in cilium biogenesis by regulating the transport of cargo proteins to the basal body and to the apical tips of cilia. More generally involved in exocytosis in secretory cells.</text>
</comment>
<evidence type="ECO:0000256" key="11">
    <source>
        <dbReference type="ARBA" id="ARBA00023134"/>
    </source>
</evidence>
<dbReference type="GO" id="GO:0015031">
    <property type="term" value="P:protein transport"/>
    <property type="evidence" value="ECO:0007669"/>
    <property type="project" value="UniProtKB-KW"/>
</dbReference>
<evidence type="ECO:0000256" key="9">
    <source>
        <dbReference type="ARBA" id="ARBA00022927"/>
    </source>
</evidence>
<dbReference type="EMBL" id="OW240921">
    <property type="protein sequence ID" value="CAH2318451.1"/>
    <property type="molecule type" value="Genomic_DNA"/>
</dbReference>
<dbReference type="GO" id="GO:0003924">
    <property type="term" value="F:GTPase activity"/>
    <property type="evidence" value="ECO:0007669"/>
    <property type="project" value="InterPro"/>
</dbReference>
<proteinExistence type="inferred from homology"/>
<dbReference type="Gene3D" id="3.40.50.300">
    <property type="entry name" value="P-loop containing nucleotide triphosphate hydrolases"/>
    <property type="match status" value="1"/>
</dbReference>
<dbReference type="InterPro" id="IPR039677">
    <property type="entry name" value="RSG1"/>
</dbReference>
<reference evidence="16" key="1">
    <citation type="submission" date="2022-03" db="EMBL/GenBank/DDBJ databases">
        <authorList>
            <person name="Alioto T."/>
            <person name="Alioto T."/>
            <person name="Gomez Garrido J."/>
        </authorList>
    </citation>
    <scope>NUCLEOTIDE SEQUENCE</scope>
</reference>
<keyword evidence="6" id="KW-0963">Cytoplasm</keyword>
<dbReference type="PANTHER" id="PTHR14983">
    <property type="entry name" value="CILIOGENESIS AND PLANAR POLARITY EFFECTOR 2"/>
    <property type="match status" value="1"/>
</dbReference>
<evidence type="ECO:0000256" key="14">
    <source>
        <dbReference type="ARBA" id="ARBA00025052"/>
    </source>
</evidence>
<keyword evidence="9" id="KW-0653">Protein transport</keyword>
<evidence type="ECO:0000256" key="13">
    <source>
        <dbReference type="ARBA" id="ARBA00023273"/>
    </source>
</evidence>
<dbReference type="Proteomes" id="UP001295444">
    <property type="component" value="Chromosome 10"/>
</dbReference>
<keyword evidence="17" id="KW-1185">Reference proteome</keyword>
<evidence type="ECO:0000256" key="8">
    <source>
        <dbReference type="ARBA" id="ARBA00022794"/>
    </source>
</evidence>
<evidence type="ECO:0000313" key="17">
    <source>
        <dbReference type="Proteomes" id="UP001295444"/>
    </source>
</evidence>
<dbReference type="InterPro" id="IPR027417">
    <property type="entry name" value="P-loop_NTPase"/>
</dbReference>
<dbReference type="Pfam" id="PF00071">
    <property type="entry name" value="Ras"/>
    <property type="match status" value="1"/>
</dbReference>
<keyword evidence="4" id="KW-0813">Transport</keyword>
<evidence type="ECO:0000256" key="4">
    <source>
        <dbReference type="ARBA" id="ARBA00022448"/>
    </source>
</evidence>
<evidence type="ECO:0000256" key="15">
    <source>
        <dbReference type="ARBA" id="ARBA00030243"/>
    </source>
</evidence>
<evidence type="ECO:0000256" key="7">
    <source>
        <dbReference type="ARBA" id="ARBA00022741"/>
    </source>
</evidence>
<dbReference type="PANTHER" id="PTHR14983:SF1">
    <property type="entry name" value="CILIOGENESIS AND PLANAR POLARITY EFFECTOR 2"/>
    <property type="match status" value="1"/>
</dbReference>
<dbReference type="FunFam" id="3.40.50.300:FF:001043">
    <property type="entry name" value="ciliogenesis and planar polarity effector 2"/>
    <property type="match status" value="1"/>
</dbReference>
<keyword evidence="13" id="KW-0966">Cell projection</keyword>
<keyword evidence="7" id="KW-0547">Nucleotide-binding</keyword>
<evidence type="ECO:0000256" key="12">
    <source>
        <dbReference type="ARBA" id="ARBA00023212"/>
    </source>
</evidence>
<comment type="similarity">
    <text evidence="2">Belongs to the small GTPase superfamily. Rab family.</text>
</comment>
<keyword evidence="11" id="KW-0342">GTP-binding</keyword>
<evidence type="ECO:0000256" key="10">
    <source>
        <dbReference type="ARBA" id="ARBA00023069"/>
    </source>
</evidence>
<dbReference type="GO" id="GO:0006887">
    <property type="term" value="P:exocytosis"/>
    <property type="evidence" value="ECO:0007669"/>
    <property type="project" value="UniProtKB-KW"/>
</dbReference>
<keyword evidence="5" id="KW-0268">Exocytosis</keyword>
<dbReference type="PRINTS" id="PR00449">
    <property type="entry name" value="RASTRNSFRMNG"/>
</dbReference>
<keyword evidence="10" id="KW-0969">Cilium</keyword>
<protein>
    <recommendedName>
        <fullName evidence="3">Ciliogenesis and planar polarity effector 2</fullName>
    </recommendedName>
    <alternativeName>
        <fullName evidence="15">REM2- and Rab-like small GTPase 1</fullName>
    </alternativeName>
</protein>
<comment type="subcellular location">
    <subcellularLocation>
        <location evidence="1">Cytoplasm</location>
        <location evidence="1">Cytoskeleton</location>
        <location evidence="1">Cilium basal body</location>
    </subcellularLocation>
</comment>
<evidence type="ECO:0000256" key="6">
    <source>
        <dbReference type="ARBA" id="ARBA00022490"/>
    </source>
</evidence>
<evidence type="ECO:0000313" key="16">
    <source>
        <dbReference type="EMBL" id="CAH2318451.1"/>
    </source>
</evidence>
<organism evidence="16 17">
    <name type="scientific">Pelobates cultripes</name>
    <name type="common">Western spadefoot toad</name>
    <dbReference type="NCBI Taxonomy" id="61616"/>
    <lineage>
        <taxon>Eukaryota</taxon>
        <taxon>Metazoa</taxon>
        <taxon>Chordata</taxon>
        <taxon>Craniata</taxon>
        <taxon>Vertebrata</taxon>
        <taxon>Euteleostomi</taxon>
        <taxon>Amphibia</taxon>
        <taxon>Batrachia</taxon>
        <taxon>Anura</taxon>
        <taxon>Pelobatoidea</taxon>
        <taxon>Pelobatidae</taxon>
        <taxon>Pelobates</taxon>
    </lineage>
</organism>
<dbReference type="GO" id="GO:0005525">
    <property type="term" value="F:GTP binding"/>
    <property type="evidence" value="ECO:0007669"/>
    <property type="project" value="UniProtKB-KW"/>
</dbReference>
<dbReference type="GO" id="GO:0030030">
    <property type="term" value="P:cell projection organization"/>
    <property type="evidence" value="ECO:0007669"/>
    <property type="project" value="UniProtKB-KW"/>
</dbReference>
<evidence type="ECO:0000256" key="3">
    <source>
        <dbReference type="ARBA" id="ARBA00021423"/>
    </source>
</evidence>
<dbReference type="GO" id="GO:0005815">
    <property type="term" value="C:microtubule organizing center"/>
    <property type="evidence" value="ECO:0007669"/>
    <property type="project" value="UniProtKB-ARBA"/>
</dbReference>
<dbReference type="InterPro" id="IPR001806">
    <property type="entry name" value="Small_GTPase"/>
</dbReference>
<dbReference type="AlphaFoldDB" id="A0AAD1WKW9"/>
<dbReference type="GO" id="GO:0005929">
    <property type="term" value="C:cilium"/>
    <property type="evidence" value="ECO:0007669"/>
    <property type="project" value="UniProtKB-ARBA"/>
</dbReference>
<evidence type="ECO:0000256" key="5">
    <source>
        <dbReference type="ARBA" id="ARBA00022483"/>
    </source>
</evidence>
<sequence>MAWAAFPKPGSLIVPDWHQTAEGKEYLNCILRKKKRKLFGLIERPVLPPQLPADIASYKIFVAGKSGVGKTALIAKLAGLEVPRTHQETTGIQTTCVYWPVRPRGSERPVIFRFQFWDCGESALRKFDHILPACKEKGDAALFVFSFTDRSSFEDVPALISRMLGEDEDLARVVIGTKLDQYMHTDVTEQDLRDFQRTWHLPIMRVRSVNGPWLSDGRSLDGSVGLADAAPVLNGLAELLWHRDQVAAGLKSIIV</sequence>
<evidence type="ECO:0000256" key="2">
    <source>
        <dbReference type="ARBA" id="ARBA00006270"/>
    </source>
</evidence>
<dbReference type="SUPFAM" id="SSF52540">
    <property type="entry name" value="P-loop containing nucleoside triphosphate hydrolases"/>
    <property type="match status" value="1"/>
</dbReference>
<accession>A0AAD1WKW9</accession>
<keyword evidence="12" id="KW-0206">Cytoskeleton</keyword>
<name>A0AAD1WKW9_PELCU</name>
<gene>
    <name evidence="16" type="ORF">PECUL_23A027266</name>
</gene>